<dbReference type="EMBL" id="CP119953">
    <property type="protein sequence ID" value="WFC96327.1"/>
    <property type="molecule type" value="Genomic_DNA"/>
</dbReference>
<gene>
    <name evidence="2" type="ORF">MBRA1_002984</name>
</gene>
<evidence type="ECO:0000313" key="3">
    <source>
        <dbReference type="Proteomes" id="UP001216638"/>
    </source>
</evidence>
<name>A0AAF0DVS8_9BASI</name>
<evidence type="ECO:0000256" key="1">
    <source>
        <dbReference type="SAM" id="SignalP"/>
    </source>
</evidence>
<feature type="chain" id="PRO_5041919990" evidence="1">
    <location>
        <begin position="25"/>
        <end position="76"/>
    </location>
</feature>
<protein>
    <submittedName>
        <fullName evidence="2">Uncharacterized protein</fullName>
    </submittedName>
</protein>
<evidence type="ECO:0000313" key="2">
    <source>
        <dbReference type="EMBL" id="WFC96327.1"/>
    </source>
</evidence>
<sequence length="76" mass="7821">MTTGARIVAAWALTLLALAASAAASDLADLVTSTVPNTTVLDTAATKTLSKRGGAYSGKATWYDVETWVAGQCMEI</sequence>
<dbReference type="Proteomes" id="UP001216638">
    <property type="component" value="Chromosome 3"/>
</dbReference>
<dbReference type="AlphaFoldDB" id="A0AAF0DVS8"/>
<keyword evidence="3" id="KW-1185">Reference proteome</keyword>
<reference evidence="2" key="1">
    <citation type="submission" date="2023-03" db="EMBL/GenBank/DDBJ databases">
        <title>Mating type loci evolution in Malassezia.</title>
        <authorList>
            <person name="Coelho M.A."/>
        </authorList>
    </citation>
    <scope>NUCLEOTIDE SEQUENCE</scope>
    <source>
        <strain evidence="2">CBS 14135</strain>
    </source>
</reference>
<keyword evidence="1" id="KW-0732">Signal</keyword>
<organism evidence="2 3">
    <name type="scientific">Malassezia brasiliensis</name>
    <dbReference type="NCBI Taxonomy" id="1821822"/>
    <lineage>
        <taxon>Eukaryota</taxon>
        <taxon>Fungi</taxon>
        <taxon>Dikarya</taxon>
        <taxon>Basidiomycota</taxon>
        <taxon>Ustilaginomycotina</taxon>
        <taxon>Malasseziomycetes</taxon>
        <taxon>Malasseziales</taxon>
        <taxon>Malasseziaceae</taxon>
        <taxon>Malassezia</taxon>
    </lineage>
</organism>
<proteinExistence type="predicted"/>
<feature type="signal peptide" evidence="1">
    <location>
        <begin position="1"/>
        <end position="24"/>
    </location>
</feature>
<accession>A0AAF0DVS8</accession>